<proteinExistence type="predicted"/>
<dbReference type="Proteomes" id="UP000039021">
    <property type="component" value="Unassembled WGS sequence"/>
</dbReference>
<evidence type="ECO:0000256" key="1">
    <source>
        <dbReference type="SAM" id="MobiDB-lite"/>
    </source>
</evidence>
<evidence type="ECO:0000313" key="3">
    <source>
        <dbReference type="Proteomes" id="UP000039021"/>
    </source>
</evidence>
<name>A0A916PAJ4_MYCTX</name>
<organism evidence="2 3">
    <name type="scientific">Mycobacterium tuberculosis</name>
    <dbReference type="NCBI Taxonomy" id="1773"/>
    <lineage>
        <taxon>Bacteria</taxon>
        <taxon>Bacillati</taxon>
        <taxon>Actinomycetota</taxon>
        <taxon>Actinomycetes</taxon>
        <taxon>Mycobacteriales</taxon>
        <taxon>Mycobacteriaceae</taxon>
        <taxon>Mycobacterium</taxon>
        <taxon>Mycobacterium tuberculosis complex</taxon>
    </lineage>
</organism>
<reference evidence="3" key="1">
    <citation type="submission" date="2015-03" db="EMBL/GenBank/DDBJ databases">
        <authorList>
            <consortium name="Pathogen Informatics"/>
        </authorList>
    </citation>
    <scope>NUCLEOTIDE SEQUENCE [LARGE SCALE GENOMIC DNA]</scope>
    <source>
        <strain evidence="3">N09902308</strain>
    </source>
</reference>
<accession>A0A916PAJ4</accession>
<gene>
    <name evidence="2" type="ORF">ERS007739_05692</name>
</gene>
<sequence length="36" mass="3806">MLGDVDLPAGVNQPNHHPRDVGGEARQIGLGADNRE</sequence>
<dbReference type="AlphaFoldDB" id="A0A916PAJ4"/>
<protein>
    <submittedName>
        <fullName evidence="2">Uncharacterized protein</fullName>
    </submittedName>
</protein>
<feature type="region of interest" description="Disordered" evidence="1">
    <location>
        <begin position="1"/>
        <end position="36"/>
    </location>
</feature>
<evidence type="ECO:0000313" key="2">
    <source>
        <dbReference type="EMBL" id="CPC41064.1"/>
    </source>
</evidence>
<dbReference type="EMBL" id="CSBK01005136">
    <property type="protein sequence ID" value="CPC41064.1"/>
    <property type="molecule type" value="Genomic_DNA"/>
</dbReference>
<comment type="caution">
    <text evidence="2">The sequence shown here is derived from an EMBL/GenBank/DDBJ whole genome shotgun (WGS) entry which is preliminary data.</text>
</comment>